<evidence type="ECO:0000259" key="14">
    <source>
        <dbReference type="Pfam" id="PF04566"/>
    </source>
</evidence>
<dbReference type="Gene3D" id="3.90.1100.10">
    <property type="match status" value="1"/>
</dbReference>
<dbReference type="Pfam" id="PF04560">
    <property type="entry name" value="RNA_pol_Rpb2_7"/>
    <property type="match status" value="1"/>
</dbReference>
<keyword evidence="8" id="KW-0804">Transcription</keyword>
<evidence type="ECO:0000259" key="13">
    <source>
        <dbReference type="Pfam" id="PF04565"/>
    </source>
</evidence>
<evidence type="ECO:0000256" key="3">
    <source>
        <dbReference type="ARBA" id="ARBA00022478"/>
    </source>
</evidence>
<evidence type="ECO:0000256" key="4">
    <source>
        <dbReference type="ARBA" id="ARBA00022679"/>
    </source>
</evidence>
<dbReference type="InterPro" id="IPR015712">
    <property type="entry name" value="DNA-dir_RNA_pol_su2"/>
</dbReference>
<dbReference type="Pfam" id="PF04561">
    <property type="entry name" value="RNA_pol_Rpb2_2"/>
    <property type="match status" value="1"/>
</dbReference>
<accession>A0A6C0KXL9</accession>
<keyword evidence="3" id="KW-0240">DNA-directed RNA polymerase</keyword>
<dbReference type="PANTHER" id="PTHR20856">
    <property type="entry name" value="DNA-DIRECTED RNA POLYMERASE I SUBUNIT 2"/>
    <property type="match status" value="1"/>
</dbReference>
<dbReference type="InterPro" id="IPR007646">
    <property type="entry name" value="RNA_pol_Rpb2_4"/>
</dbReference>
<dbReference type="GO" id="GO:0003677">
    <property type="term" value="F:DNA binding"/>
    <property type="evidence" value="ECO:0007669"/>
    <property type="project" value="InterPro"/>
</dbReference>
<keyword evidence="7" id="KW-0862">Zinc</keyword>
<dbReference type="Pfam" id="PF04566">
    <property type="entry name" value="RNA_pol_Rpb2_4"/>
    <property type="match status" value="1"/>
</dbReference>
<feature type="domain" description="RNA polymerase Rpb2" evidence="13">
    <location>
        <begin position="439"/>
        <end position="499"/>
    </location>
</feature>
<dbReference type="InterPro" id="IPR007645">
    <property type="entry name" value="RNA_pol_Rpb2_3"/>
</dbReference>
<dbReference type="Gene3D" id="3.90.1110.10">
    <property type="entry name" value="RNA polymerase Rpb2, domain 2"/>
    <property type="match status" value="1"/>
</dbReference>
<evidence type="ECO:0000256" key="2">
    <source>
        <dbReference type="ARBA" id="ARBA00012418"/>
    </source>
</evidence>
<evidence type="ECO:0000259" key="11">
    <source>
        <dbReference type="Pfam" id="PF04561"/>
    </source>
</evidence>
<evidence type="ECO:0000256" key="6">
    <source>
        <dbReference type="ARBA" id="ARBA00022723"/>
    </source>
</evidence>
<dbReference type="EC" id="2.7.7.6" evidence="2"/>
<dbReference type="Pfam" id="PF04563">
    <property type="entry name" value="RNA_pol_Rpb2_1"/>
    <property type="match status" value="1"/>
</dbReference>
<reference evidence="15" key="1">
    <citation type="journal article" date="2020" name="Nature">
        <title>Giant virus diversity and host interactions through global metagenomics.</title>
        <authorList>
            <person name="Schulz F."/>
            <person name="Roux S."/>
            <person name="Paez-Espino D."/>
            <person name="Jungbluth S."/>
            <person name="Walsh D.A."/>
            <person name="Denef V.J."/>
            <person name="McMahon K.D."/>
            <person name="Konstantinidis K.T."/>
            <person name="Eloe-Fadrosh E.A."/>
            <person name="Kyrpides N.C."/>
            <person name="Woyke T."/>
        </authorList>
    </citation>
    <scope>NUCLEOTIDE SEQUENCE</scope>
    <source>
        <strain evidence="15">GVMAG-S-ERX555907-63</strain>
    </source>
</reference>
<dbReference type="InterPro" id="IPR007120">
    <property type="entry name" value="DNA-dir_RNAP_su2_dom"/>
</dbReference>
<evidence type="ECO:0000259" key="12">
    <source>
        <dbReference type="Pfam" id="PF04563"/>
    </source>
</evidence>
<dbReference type="GO" id="GO:0046872">
    <property type="term" value="F:metal ion binding"/>
    <property type="evidence" value="ECO:0007669"/>
    <property type="project" value="UniProtKB-KW"/>
</dbReference>
<feature type="domain" description="RNA polymerase Rpb2" evidence="10">
    <location>
        <begin position="1031"/>
        <end position="1115"/>
    </location>
</feature>
<name>A0A6C0KXL9_9ZZZZ</name>
<feature type="domain" description="DNA-directed RNA polymerase subunit 2 hybrid-binding" evidence="9">
    <location>
        <begin position="659"/>
        <end position="1029"/>
    </location>
</feature>
<dbReference type="Pfam" id="PF00562">
    <property type="entry name" value="RNA_pol_Rpb2_6"/>
    <property type="match status" value="1"/>
</dbReference>
<feature type="domain" description="RNA polymerase Rpb2" evidence="14">
    <location>
        <begin position="536"/>
        <end position="596"/>
    </location>
</feature>
<evidence type="ECO:0000256" key="5">
    <source>
        <dbReference type="ARBA" id="ARBA00022695"/>
    </source>
</evidence>
<comment type="similarity">
    <text evidence="1">Belongs to the RNA polymerase beta chain family.</text>
</comment>
<dbReference type="InterPro" id="IPR007641">
    <property type="entry name" value="RNA_pol_Rpb2_7"/>
</dbReference>
<dbReference type="SUPFAM" id="SSF64484">
    <property type="entry name" value="beta and beta-prime subunits of DNA dependent RNA-polymerase"/>
    <property type="match status" value="1"/>
</dbReference>
<dbReference type="GO" id="GO:0003899">
    <property type="term" value="F:DNA-directed RNA polymerase activity"/>
    <property type="evidence" value="ECO:0007669"/>
    <property type="project" value="UniProtKB-EC"/>
</dbReference>
<dbReference type="Gene3D" id="2.40.270.10">
    <property type="entry name" value="DNA-directed RNA polymerase, subunit 2, domain 6"/>
    <property type="match status" value="1"/>
</dbReference>
<dbReference type="GO" id="GO:0032549">
    <property type="term" value="F:ribonucleoside binding"/>
    <property type="evidence" value="ECO:0007669"/>
    <property type="project" value="InterPro"/>
</dbReference>
<evidence type="ECO:0000256" key="1">
    <source>
        <dbReference type="ARBA" id="ARBA00006835"/>
    </source>
</evidence>
<feature type="domain" description="RNA polymerase beta subunit protrusion" evidence="12">
    <location>
        <begin position="6"/>
        <end position="384"/>
    </location>
</feature>
<proteinExistence type="inferred from homology"/>
<dbReference type="GO" id="GO:0000428">
    <property type="term" value="C:DNA-directed RNA polymerase complex"/>
    <property type="evidence" value="ECO:0007669"/>
    <property type="project" value="UniProtKB-KW"/>
</dbReference>
<dbReference type="Gene3D" id="3.90.1800.10">
    <property type="entry name" value="RNA polymerase alpha subunit dimerisation domain"/>
    <property type="match status" value="1"/>
</dbReference>
<evidence type="ECO:0000256" key="7">
    <source>
        <dbReference type="ARBA" id="ARBA00022833"/>
    </source>
</evidence>
<sequence length="1118" mass="126560">MARLLIQHNTMSFENFVTRDIPRIISDSRNVIRVLKNKENNEYKTKVYFYLGGKDGKDIVYDGPEELPNDCRLDGLTYQGILKLKVEIVVKHGNEKPISKTNIIELVKIPTMLHSKYCVLKDKTENELSSLGESSHERGGYFIVKGLEKVILSQEDSATNIIYTRIESVTGNLIASVDSRYGSNAVERFSVVYHKETNTIFATIPYLKGSIPIIILFRALGLESEKQIIESICGKNLSSNLSKVLGDALIPSINEVNQIYSQEIALRCLSILTKVQADKSNKNAIKWKGNLLYILNNRLLPHVGTDVDDYMVALKNKAIYLGYMVKHLLTTQIGLREVTDRDSLVYKRVRLPGEMMNDMFRDFYEEYLKNIKNKTDKLIELDKKTEISAKSILKDISESYNSILNSSEFQRNIDNSFMGRWGKNPSSKRNEGVLQGYLRHSFMEAMSHLRRVHLNLPDGPNTMEQRRLHNSQWGYYCPVETPDGASIGTHKHLCQTCTISVEYESEKLINWIKDDKLFAIGPKTESMILHDYSHMIFVNGDLIGNHSNPKKFVENFKKKRMDLNDKHIHWSFSISWIIRDSEIRILTTSGRMMRPLKLKKTKNLKDIELLGCEPEKLVEKGCEYIDPSEADTILIGYEEELKASHYEIVKTASLGLTALTLPFIEHNPIARNLYATQQSRAAVSVYASNFKSRMDQKASLLHYGQCPLVHTGVVEKLNENKAPYGINIIVAIAACSGYNQEDAIIINKSAIENGLFCSSYYTTHSLREENSSQKMKNGNVGNINIVNPKMASKEIIKMNSNWDYSFLDKNGIIKPNTPINENTVLIGGYMIDAQGNWIDNSVIAKNVHEGEIVERVHLSKTYPRIAKVLSREVRFPIVGDKFASRAAQKAVLGIIVPKENMPYTKEGIVPDIIFNPHSFPSRMTIAYFLEMLTGNIGLISGKLVEVPNFNGSSYPHENIMKILKKLNSDPNSEYKLYSGLSGKLVCNEACIGPIFYQRLKQMVSDKIYARGQYGPKDAITKQPLGGRARGGGLKIGTMECDALLSHGMSQFVKEIFWDKSDSYEMAIDENSGQIVAHNPDRNITHNGKVRTIRIPYAFKLLLQEIRSMGVSCKINVEK</sequence>
<dbReference type="InterPro" id="IPR014724">
    <property type="entry name" value="RNA_pol_RPB2_OB-fold"/>
</dbReference>
<dbReference type="AlphaFoldDB" id="A0A6C0KXL9"/>
<dbReference type="Gene3D" id="2.40.50.150">
    <property type="match status" value="1"/>
</dbReference>
<organism evidence="15">
    <name type="scientific">viral metagenome</name>
    <dbReference type="NCBI Taxonomy" id="1070528"/>
    <lineage>
        <taxon>unclassified sequences</taxon>
        <taxon>metagenomes</taxon>
        <taxon>organismal metagenomes</taxon>
    </lineage>
</organism>
<dbReference type="EMBL" id="MN741017">
    <property type="protein sequence ID" value="QHU22715.1"/>
    <property type="molecule type" value="Genomic_DNA"/>
</dbReference>
<dbReference type="InterPro" id="IPR007642">
    <property type="entry name" value="RNA_pol_Rpb2_2"/>
</dbReference>
<dbReference type="GO" id="GO:0006351">
    <property type="term" value="P:DNA-templated transcription"/>
    <property type="evidence" value="ECO:0007669"/>
    <property type="project" value="InterPro"/>
</dbReference>
<dbReference type="InterPro" id="IPR037034">
    <property type="entry name" value="RNA_pol_Rpb2_2_sf"/>
</dbReference>
<evidence type="ECO:0000259" key="10">
    <source>
        <dbReference type="Pfam" id="PF04560"/>
    </source>
</evidence>
<dbReference type="CDD" id="cd00653">
    <property type="entry name" value="RNA_pol_B_RPB2"/>
    <property type="match status" value="1"/>
</dbReference>
<keyword evidence="4" id="KW-0808">Transferase</keyword>
<feature type="domain" description="RNA polymerase Rpb2" evidence="11">
    <location>
        <begin position="159"/>
        <end position="350"/>
    </location>
</feature>
<protein>
    <recommendedName>
        <fullName evidence="2">DNA-directed RNA polymerase</fullName>
        <ecNumber evidence="2">2.7.7.6</ecNumber>
    </recommendedName>
</protein>
<dbReference type="InterPro" id="IPR037033">
    <property type="entry name" value="DNA-dir_RNAP_su2_hyb_sf"/>
</dbReference>
<evidence type="ECO:0000313" key="15">
    <source>
        <dbReference type="EMBL" id="QHU22715.1"/>
    </source>
</evidence>
<keyword evidence="5" id="KW-0548">Nucleotidyltransferase</keyword>
<dbReference type="InterPro" id="IPR007644">
    <property type="entry name" value="RNA_pol_bsu_protrusion"/>
</dbReference>
<dbReference type="Pfam" id="PF04565">
    <property type="entry name" value="RNA_pol_Rpb2_3"/>
    <property type="match status" value="1"/>
</dbReference>
<evidence type="ECO:0000256" key="8">
    <source>
        <dbReference type="ARBA" id="ARBA00023163"/>
    </source>
</evidence>
<keyword evidence="6" id="KW-0479">Metal-binding</keyword>
<evidence type="ECO:0000259" key="9">
    <source>
        <dbReference type="Pfam" id="PF00562"/>
    </source>
</evidence>